<evidence type="ECO:0000256" key="4">
    <source>
        <dbReference type="ARBA" id="ARBA00022813"/>
    </source>
</evidence>
<dbReference type="InterPro" id="IPR039418">
    <property type="entry name" value="LexA-like"/>
</dbReference>
<keyword evidence="6" id="KW-0742">SOS response</keyword>
<dbReference type="InterPro" id="IPR015927">
    <property type="entry name" value="Peptidase_S24_S26A/B/C"/>
</dbReference>
<keyword evidence="4 7" id="KW-0068">Autocatalytic cleavage</keyword>
<dbReference type="PANTHER" id="PTHR33516">
    <property type="entry name" value="LEXA REPRESSOR"/>
    <property type="match status" value="1"/>
</dbReference>
<keyword evidence="3 7" id="KW-0378">Hydrolase</keyword>
<keyword evidence="5" id="KW-0234">DNA repair</keyword>
<evidence type="ECO:0000256" key="7">
    <source>
        <dbReference type="RuleBase" id="RU003991"/>
    </source>
</evidence>
<dbReference type="InterPro" id="IPR050077">
    <property type="entry name" value="LexA_repressor"/>
</dbReference>
<dbReference type="Gene3D" id="2.10.109.10">
    <property type="entry name" value="Umud Fragment, subunit A"/>
    <property type="match status" value="1"/>
</dbReference>
<dbReference type="InterPro" id="IPR036286">
    <property type="entry name" value="LexA/Signal_pep-like_sf"/>
</dbReference>
<protein>
    <submittedName>
        <fullName evidence="9">LexA family protein</fullName>
    </submittedName>
</protein>
<evidence type="ECO:0000259" key="8">
    <source>
        <dbReference type="Pfam" id="PF00717"/>
    </source>
</evidence>
<sequence length="212" mass="22741">MARPNNDRLHLHRLRDLYARELCLPSYDGIAGALGFRTKAAAFKLMDRLTASGHVNRVAGGRLAPGPNFFRFEFSDDEVRAGIDLDRAGSGLLQEQSLSELLGARPSRTILVRVRGESMVSAGILSGDVAVVETGAQAVNGDFVVAEIDGAHTIKEFRRTGGRDQLASHGTEPGVISPRQSLEIVGVVRGIVRTYAPKPKAATKLAKQGATR</sequence>
<evidence type="ECO:0000256" key="2">
    <source>
        <dbReference type="ARBA" id="ARBA00022763"/>
    </source>
</evidence>
<comment type="similarity">
    <text evidence="1 7">Belongs to the peptidase S24 family.</text>
</comment>
<proteinExistence type="inferred from homology"/>
<evidence type="ECO:0000256" key="5">
    <source>
        <dbReference type="ARBA" id="ARBA00023204"/>
    </source>
</evidence>
<dbReference type="Pfam" id="PF00717">
    <property type="entry name" value="Peptidase_S24"/>
    <property type="match status" value="1"/>
</dbReference>
<keyword evidence="2" id="KW-0227">DNA damage</keyword>
<dbReference type="Proteomes" id="UP001606210">
    <property type="component" value="Unassembled WGS sequence"/>
</dbReference>
<dbReference type="SUPFAM" id="SSF51306">
    <property type="entry name" value="LexA/Signal peptidase"/>
    <property type="match status" value="1"/>
</dbReference>
<evidence type="ECO:0000313" key="10">
    <source>
        <dbReference type="Proteomes" id="UP001606210"/>
    </source>
</evidence>
<dbReference type="PANTHER" id="PTHR33516:SF2">
    <property type="entry name" value="LEXA REPRESSOR-RELATED"/>
    <property type="match status" value="1"/>
</dbReference>
<gene>
    <name evidence="9" type="ORF">ACG00Y_07680</name>
</gene>
<evidence type="ECO:0000313" key="9">
    <source>
        <dbReference type="EMBL" id="MFG6429786.1"/>
    </source>
</evidence>
<evidence type="ECO:0000256" key="1">
    <source>
        <dbReference type="ARBA" id="ARBA00007484"/>
    </source>
</evidence>
<comment type="caution">
    <text evidence="9">The sequence shown here is derived from an EMBL/GenBank/DDBJ whole genome shotgun (WGS) entry which is preliminary data.</text>
</comment>
<dbReference type="RefSeq" id="WP_394477537.1">
    <property type="nucleotide sequence ID" value="NZ_JBIGHV010000003.1"/>
</dbReference>
<name>A0ABW7EZI9_9BURK</name>
<organism evidence="9 10">
    <name type="scientific">Pelomonas parva</name>
    <dbReference type="NCBI Taxonomy" id="3299032"/>
    <lineage>
        <taxon>Bacteria</taxon>
        <taxon>Pseudomonadati</taxon>
        <taxon>Pseudomonadota</taxon>
        <taxon>Betaproteobacteria</taxon>
        <taxon>Burkholderiales</taxon>
        <taxon>Sphaerotilaceae</taxon>
        <taxon>Roseateles</taxon>
    </lineage>
</organism>
<dbReference type="PRINTS" id="PR00726">
    <property type="entry name" value="LEXASERPTASE"/>
</dbReference>
<dbReference type="CDD" id="cd06529">
    <property type="entry name" value="S24_LexA-like"/>
    <property type="match status" value="1"/>
</dbReference>
<dbReference type="InterPro" id="IPR006197">
    <property type="entry name" value="Peptidase_S24_LexA"/>
</dbReference>
<dbReference type="EMBL" id="JBIGHV010000003">
    <property type="protein sequence ID" value="MFG6429786.1"/>
    <property type="molecule type" value="Genomic_DNA"/>
</dbReference>
<reference evidence="9 10" key="1">
    <citation type="submission" date="2024-08" db="EMBL/GenBank/DDBJ databases">
        <authorList>
            <person name="Lu H."/>
        </authorList>
    </citation>
    <scope>NUCLEOTIDE SEQUENCE [LARGE SCALE GENOMIC DNA]</scope>
    <source>
        <strain evidence="9 10">LYH14W</strain>
    </source>
</reference>
<evidence type="ECO:0000256" key="6">
    <source>
        <dbReference type="ARBA" id="ARBA00023236"/>
    </source>
</evidence>
<accession>A0ABW7EZI9</accession>
<feature type="domain" description="Peptidase S24/S26A/S26B/S26C" evidence="8">
    <location>
        <begin position="96"/>
        <end position="188"/>
    </location>
</feature>
<evidence type="ECO:0000256" key="3">
    <source>
        <dbReference type="ARBA" id="ARBA00022801"/>
    </source>
</evidence>
<keyword evidence="10" id="KW-1185">Reference proteome</keyword>